<evidence type="ECO:0000256" key="2">
    <source>
        <dbReference type="ARBA" id="ARBA00022475"/>
    </source>
</evidence>
<keyword evidence="5 6" id="KW-0472">Membrane</keyword>
<feature type="transmembrane region" description="Helical" evidence="6">
    <location>
        <begin position="300"/>
        <end position="320"/>
    </location>
</feature>
<feature type="transmembrane region" description="Helical" evidence="6">
    <location>
        <begin position="183"/>
        <end position="202"/>
    </location>
</feature>
<feature type="domain" description="Major facilitator superfamily (MFS) profile" evidence="7">
    <location>
        <begin position="26"/>
        <end position="414"/>
    </location>
</feature>
<evidence type="ECO:0000313" key="9">
    <source>
        <dbReference type="Proteomes" id="UP001610818"/>
    </source>
</evidence>
<evidence type="ECO:0000256" key="6">
    <source>
        <dbReference type="SAM" id="Phobius"/>
    </source>
</evidence>
<comment type="caution">
    <text evidence="8">The sequence shown here is derived from an EMBL/GenBank/DDBJ whole genome shotgun (WGS) entry which is preliminary data.</text>
</comment>
<gene>
    <name evidence="8" type="ORF">ACH4F9_41075</name>
</gene>
<feature type="transmembrane region" description="Helical" evidence="6">
    <location>
        <begin position="59"/>
        <end position="79"/>
    </location>
</feature>
<proteinExistence type="predicted"/>
<keyword evidence="4 6" id="KW-1133">Transmembrane helix</keyword>
<feature type="transmembrane region" description="Helical" evidence="6">
    <location>
        <begin position="360"/>
        <end position="379"/>
    </location>
</feature>
<evidence type="ECO:0000256" key="1">
    <source>
        <dbReference type="ARBA" id="ARBA00004651"/>
    </source>
</evidence>
<accession>A0ABW7R293</accession>
<comment type="subcellular location">
    <subcellularLocation>
        <location evidence="1">Cell membrane</location>
        <topology evidence="1">Multi-pass membrane protein</topology>
    </subcellularLocation>
</comment>
<keyword evidence="2" id="KW-1003">Cell membrane</keyword>
<evidence type="ECO:0000259" key="7">
    <source>
        <dbReference type="PROSITE" id="PS50850"/>
    </source>
</evidence>
<dbReference type="CDD" id="cd06173">
    <property type="entry name" value="MFS_MefA_like"/>
    <property type="match status" value="1"/>
</dbReference>
<dbReference type="InterPro" id="IPR011701">
    <property type="entry name" value="MFS"/>
</dbReference>
<organism evidence="8 9">
    <name type="scientific">Streptomyces longisporoflavus</name>
    <dbReference type="NCBI Taxonomy" id="28044"/>
    <lineage>
        <taxon>Bacteria</taxon>
        <taxon>Bacillati</taxon>
        <taxon>Actinomycetota</taxon>
        <taxon>Actinomycetes</taxon>
        <taxon>Kitasatosporales</taxon>
        <taxon>Streptomycetaceae</taxon>
        <taxon>Streptomyces</taxon>
    </lineage>
</organism>
<feature type="transmembrane region" description="Helical" evidence="6">
    <location>
        <begin position="272"/>
        <end position="293"/>
    </location>
</feature>
<dbReference type="Pfam" id="PF07690">
    <property type="entry name" value="MFS_1"/>
    <property type="match status" value="1"/>
</dbReference>
<evidence type="ECO:0000313" key="8">
    <source>
        <dbReference type="EMBL" id="MFH8551397.1"/>
    </source>
</evidence>
<feature type="transmembrane region" description="Helical" evidence="6">
    <location>
        <begin position="326"/>
        <end position="348"/>
    </location>
</feature>
<feature type="transmembrane region" description="Helical" evidence="6">
    <location>
        <begin position="31"/>
        <end position="53"/>
    </location>
</feature>
<keyword evidence="9" id="KW-1185">Reference proteome</keyword>
<evidence type="ECO:0000256" key="4">
    <source>
        <dbReference type="ARBA" id="ARBA00022989"/>
    </source>
</evidence>
<protein>
    <submittedName>
        <fullName evidence="8">MFS transporter</fullName>
    </submittedName>
</protein>
<dbReference type="SUPFAM" id="SSF103473">
    <property type="entry name" value="MFS general substrate transporter"/>
    <property type="match status" value="1"/>
</dbReference>
<evidence type="ECO:0000256" key="5">
    <source>
        <dbReference type="ARBA" id="ARBA00023136"/>
    </source>
</evidence>
<dbReference type="Gene3D" id="1.20.1250.20">
    <property type="entry name" value="MFS general substrate transporter like domains"/>
    <property type="match status" value="1"/>
</dbReference>
<sequence>MAGPVESGSSARTKPVSPLPAHRDPNVLRWLAAYFASIVGDSVYFLALGWAAAQLAGPAQVGIVLALGAVPRALLMLLGGVIADRFDPRKVVIGSDALRAAVILAVAVLLWLSTPQLWLLIAVALVFGVVDALFMPAVGALPPRLTGPDEIVRLIGMRQLAIRIGKAVGPPMAGFALAHHGELAFALAGVLFALSLILLVSVRVAPLPRSRTAGAPRSPWHDLIDGLRYIRRHRVVGPLVLGTALSEIGFMPPLQMGVFLLTKERGFGATGIGWILGAFAVGAGLGAIGLSLAGRIRRAGMVQACAMVVASLAIGAIGLLPTVAGAAAVAGFAGLVGGVCGGLSVALIQHNTAAAYQGRVAAVLALSHVGLAPLVFPLFGVAAGAVGVVPMFLVGAAISACAAVVGLLSREVRRAELRVR</sequence>
<feature type="transmembrane region" description="Helical" evidence="6">
    <location>
        <begin position="385"/>
        <end position="408"/>
    </location>
</feature>
<dbReference type="PANTHER" id="PTHR23513:SF17">
    <property type="entry name" value="MEMBRANE PROTEIN"/>
    <property type="match status" value="1"/>
</dbReference>
<dbReference type="InterPro" id="IPR020846">
    <property type="entry name" value="MFS_dom"/>
</dbReference>
<dbReference type="InterPro" id="IPR036259">
    <property type="entry name" value="MFS_trans_sf"/>
</dbReference>
<dbReference type="EMBL" id="JBIRGQ010000011">
    <property type="protein sequence ID" value="MFH8551397.1"/>
    <property type="molecule type" value="Genomic_DNA"/>
</dbReference>
<name>A0ABW7R293_9ACTN</name>
<dbReference type="PROSITE" id="PS50850">
    <property type="entry name" value="MFS"/>
    <property type="match status" value="1"/>
</dbReference>
<evidence type="ECO:0000256" key="3">
    <source>
        <dbReference type="ARBA" id="ARBA00022692"/>
    </source>
</evidence>
<dbReference type="RefSeq" id="WP_397718358.1">
    <property type="nucleotide sequence ID" value="NZ_JBIRGN010000011.1"/>
</dbReference>
<dbReference type="PANTHER" id="PTHR23513">
    <property type="entry name" value="INTEGRAL MEMBRANE EFFLUX PROTEIN-RELATED"/>
    <property type="match status" value="1"/>
</dbReference>
<keyword evidence="3 6" id="KW-0812">Transmembrane</keyword>
<reference evidence="8 9" key="1">
    <citation type="submission" date="2024-10" db="EMBL/GenBank/DDBJ databases">
        <title>The Natural Products Discovery Center: Release of the First 8490 Sequenced Strains for Exploring Actinobacteria Biosynthetic Diversity.</title>
        <authorList>
            <person name="Kalkreuter E."/>
            <person name="Kautsar S.A."/>
            <person name="Yang D."/>
            <person name="Bader C.D."/>
            <person name="Teijaro C.N."/>
            <person name="Fluegel L."/>
            <person name="Davis C.M."/>
            <person name="Simpson J.R."/>
            <person name="Lauterbach L."/>
            <person name="Steele A.D."/>
            <person name="Gui C."/>
            <person name="Meng S."/>
            <person name="Li G."/>
            <person name="Viehrig K."/>
            <person name="Ye F."/>
            <person name="Su P."/>
            <person name="Kiefer A.F."/>
            <person name="Nichols A."/>
            <person name="Cepeda A.J."/>
            <person name="Yan W."/>
            <person name="Fan B."/>
            <person name="Jiang Y."/>
            <person name="Adhikari A."/>
            <person name="Zheng C.-J."/>
            <person name="Schuster L."/>
            <person name="Cowan T.M."/>
            <person name="Smanski M.J."/>
            <person name="Chevrette M.G."/>
            <person name="De Carvalho L.P.S."/>
            <person name="Shen B."/>
        </authorList>
    </citation>
    <scope>NUCLEOTIDE SEQUENCE [LARGE SCALE GENOMIC DNA]</scope>
    <source>
        <strain evidence="8 9">NPDC017990</strain>
    </source>
</reference>
<feature type="transmembrane region" description="Helical" evidence="6">
    <location>
        <begin position="118"/>
        <end position="139"/>
    </location>
</feature>
<feature type="transmembrane region" description="Helical" evidence="6">
    <location>
        <begin position="235"/>
        <end position="252"/>
    </location>
</feature>
<feature type="transmembrane region" description="Helical" evidence="6">
    <location>
        <begin position="91"/>
        <end position="112"/>
    </location>
</feature>
<dbReference type="Proteomes" id="UP001610818">
    <property type="component" value="Unassembled WGS sequence"/>
</dbReference>